<dbReference type="Gene3D" id="2.40.170.20">
    <property type="entry name" value="TonB-dependent receptor, beta-barrel domain"/>
    <property type="match status" value="2"/>
</dbReference>
<feature type="compositionally biased region" description="Low complexity" evidence="4">
    <location>
        <begin position="31"/>
        <end position="43"/>
    </location>
</feature>
<dbReference type="SUPFAM" id="SSF56935">
    <property type="entry name" value="Porins"/>
    <property type="match status" value="1"/>
</dbReference>
<evidence type="ECO:0000313" key="6">
    <source>
        <dbReference type="EMBL" id="NJC39759.1"/>
    </source>
</evidence>
<feature type="compositionally biased region" description="Low complexity" evidence="4">
    <location>
        <begin position="663"/>
        <end position="673"/>
    </location>
</feature>
<organism evidence="6 7">
    <name type="scientific">Brevundimonas alba</name>
    <dbReference type="NCBI Taxonomy" id="74314"/>
    <lineage>
        <taxon>Bacteria</taxon>
        <taxon>Pseudomonadati</taxon>
        <taxon>Pseudomonadota</taxon>
        <taxon>Alphaproteobacteria</taxon>
        <taxon>Caulobacterales</taxon>
        <taxon>Caulobacteraceae</taxon>
        <taxon>Brevundimonas</taxon>
    </lineage>
</organism>
<dbReference type="Gene3D" id="2.170.130.10">
    <property type="entry name" value="TonB-dependent receptor, plug domain"/>
    <property type="match status" value="1"/>
</dbReference>
<keyword evidence="5" id="KW-0732">Signal</keyword>
<protein>
    <recommendedName>
        <fullName evidence="8">TonB-dependent receptor</fullName>
    </recommendedName>
</protein>
<dbReference type="AlphaFoldDB" id="A0A7X5YJD7"/>
<feature type="region of interest" description="Disordered" evidence="4">
    <location>
        <begin position="22"/>
        <end position="85"/>
    </location>
</feature>
<accession>A0A7X5YJD7</accession>
<dbReference type="PANTHER" id="PTHR47234:SF1">
    <property type="entry name" value="TONB-DEPENDENT RECEPTOR"/>
    <property type="match status" value="1"/>
</dbReference>
<feature type="region of interest" description="Disordered" evidence="4">
    <location>
        <begin position="658"/>
        <end position="724"/>
    </location>
</feature>
<dbReference type="InterPro" id="IPR036942">
    <property type="entry name" value="Beta-barrel_TonB_sf"/>
</dbReference>
<dbReference type="PANTHER" id="PTHR47234">
    <property type="match status" value="1"/>
</dbReference>
<feature type="signal peptide" evidence="5">
    <location>
        <begin position="1"/>
        <end position="23"/>
    </location>
</feature>
<name>A0A7X5YJD7_9CAUL</name>
<dbReference type="InterPro" id="IPR037066">
    <property type="entry name" value="Plug_dom_sf"/>
</dbReference>
<gene>
    <name evidence="6" type="ORF">GGQ87_000017</name>
</gene>
<dbReference type="Proteomes" id="UP000587415">
    <property type="component" value="Unassembled WGS sequence"/>
</dbReference>
<evidence type="ECO:0000256" key="5">
    <source>
        <dbReference type="SAM" id="SignalP"/>
    </source>
</evidence>
<dbReference type="EMBL" id="JAATJM010000001">
    <property type="protein sequence ID" value="NJC39759.1"/>
    <property type="molecule type" value="Genomic_DNA"/>
</dbReference>
<keyword evidence="3" id="KW-0998">Cell outer membrane</keyword>
<evidence type="ECO:0008006" key="8">
    <source>
        <dbReference type="Google" id="ProtNLM"/>
    </source>
</evidence>
<reference evidence="6 7" key="1">
    <citation type="submission" date="2020-03" db="EMBL/GenBank/DDBJ databases">
        <title>Genomic Encyclopedia of Type Strains, Phase IV (KMG-IV): sequencing the most valuable type-strain genomes for metagenomic binning, comparative biology and taxonomic classification.</title>
        <authorList>
            <person name="Goeker M."/>
        </authorList>
    </citation>
    <scope>NUCLEOTIDE SEQUENCE [LARGE SCALE GENOMIC DNA]</scope>
    <source>
        <strain evidence="6 7">DSM 4736</strain>
    </source>
</reference>
<evidence type="ECO:0000256" key="3">
    <source>
        <dbReference type="ARBA" id="ARBA00023237"/>
    </source>
</evidence>
<dbReference type="RefSeq" id="WP_168044707.1">
    <property type="nucleotide sequence ID" value="NZ_JAATJM010000001.1"/>
</dbReference>
<proteinExistence type="predicted"/>
<feature type="compositionally biased region" description="Gly residues" evidence="4">
    <location>
        <begin position="674"/>
        <end position="724"/>
    </location>
</feature>
<evidence type="ECO:0000256" key="4">
    <source>
        <dbReference type="SAM" id="MobiDB-lite"/>
    </source>
</evidence>
<dbReference type="GO" id="GO:0009279">
    <property type="term" value="C:cell outer membrane"/>
    <property type="evidence" value="ECO:0007669"/>
    <property type="project" value="UniProtKB-SubCell"/>
</dbReference>
<evidence type="ECO:0000313" key="7">
    <source>
        <dbReference type="Proteomes" id="UP000587415"/>
    </source>
</evidence>
<comment type="subcellular location">
    <subcellularLocation>
        <location evidence="1">Cell outer membrane</location>
    </subcellularLocation>
</comment>
<keyword evidence="7" id="KW-1185">Reference proteome</keyword>
<evidence type="ECO:0000256" key="2">
    <source>
        <dbReference type="ARBA" id="ARBA00023136"/>
    </source>
</evidence>
<sequence length="884" mass="94602">MLLVTTALSGLMAGAIQTAPAVAAPPPQQQPPVQQVPEPVAEPQEPEQDPAPRATSADVENSVDLGTVEITGQRPRGSVNSDIPPDLTLTAEEIQAYGAADISELLTYLEPVTRSSRGSGGQPVTLVNGRRVSGFQEIRGIPPEAIERIDILPEEVALEYGYRADQRVVNFVLKNNFRSITGQVEGRVPTAGGRTVTELDANILRIAGAQRWSMELEYGRATPLFESERDINRETTTTPPDLVDRIGEYRTLMAATEHATVGGTVKRDLNNTTQMTVSGSLEDNTSRSFNGLPSVMLTLPAGNPFSSSATDEILFRYLDDAGSLGRKTDSLNATAGVLLDGFLGEDWRWTLSGNYNRVETDTVTGRGYLPTPFQTRLTANDPAADPFAPLTPNEFTIRPNDTANSVSEVLSTELVLNGDIWELPAGGISSTIKFGADTRSLDSVSVRSGVTTERSQSRDRYNGQASFNIPIASTRSEVLPLLGDMSVNLNLGYEDLSDFGGLSSIGAGLNWTPIEQVSFLFSFTDEQGAPSIGQLNDPVISTPNVPVFDFSAGPNGETVLVNRIEGGNPDLDAENRRIWKAGITLQPLKDEDLRISSTWTRNTVEDSINSFPTITSELEAALPDRFDRDLAGNLVSIDVRPLNFALTEREDIRTGFNFSKAFGRPSPTAPGAAGRPGAGGPVMIGGPGPGSGGDRGGQRGGGGDGPQIRMGGGGRGGRGGGMQPGQGRFNISLYHTYRLQDEILIAPGIPVLDLLDGAATSSRGGSPRNEIQGQMGVFKNGMGAFLNANWREGTRVNGGTGPDLFFSDQTTVNLNVFVDLGAQTSLVEKYPWLKGTRVQLGIRNLFDSRTEVTSSAGDTPLNYQPDYLDPEGRSIGISLRKILF</sequence>
<feature type="chain" id="PRO_5031300111" description="TonB-dependent receptor" evidence="5">
    <location>
        <begin position="24"/>
        <end position="884"/>
    </location>
</feature>
<evidence type="ECO:0000256" key="1">
    <source>
        <dbReference type="ARBA" id="ARBA00004442"/>
    </source>
</evidence>
<comment type="caution">
    <text evidence="6">The sequence shown here is derived from an EMBL/GenBank/DDBJ whole genome shotgun (WGS) entry which is preliminary data.</text>
</comment>
<keyword evidence="2" id="KW-0472">Membrane</keyword>